<gene>
    <name evidence="1" type="ORF">SNOG_11908</name>
</gene>
<dbReference type="InParanoid" id="Q0U8K6"/>
<dbReference type="RefSeq" id="XP_001802143.1">
    <property type="nucleotide sequence ID" value="XM_001802091.1"/>
</dbReference>
<dbReference type="KEGG" id="pno:SNOG_11908"/>
<name>Q0U8K6_PHANO</name>
<dbReference type="EMBL" id="CH445344">
    <property type="protein sequence ID" value="EAT80952.2"/>
    <property type="molecule type" value="Genomic_DNA"/>
</dbReference>
<dbReference type="GeneID" id="5979051"/>
<accession>Q0U8K6</accession>
<sequence>MSSIEDTPLDLGLADMALESSTQAAEDFINIHELRQMVYQHIKQPDIKNYIGFLTSCKTIFAEVTEIYVGPYNRLAPQEKEKFSASYSKLASHGQFGGIRIPQLSLLGDHRLGIVSLPQSMFVNAYHGQYKPPNAIGHEHYTDWCEQRDGYYRMHCASPVPHLPMTSSDIDTLVIKTWADNLPTLAHLSNDILAYAAHIHDTIIREEARLCHGSSKREINPRKIVFDWSDMKPPAGAQLRNSVILSPKFSRRSTSLPGNWSVEEIFGPRGLISMRWTRVSNYLCDGTNGHWCSTCIGNP</sequence>
<dbReference type="AlphaFoldDB" id="Q0U8K6"/>
<evidence type="ECO:0000313" key="2">
    <source>
        <dbReference type="Proteomes" id="UP000001055"/>
    </source>
</evidence>
<dbReference type="Proteomes" id="UP000001055">
    <property type="component" value="Unassembled WGS sequence"/>
</dbReference>
<proteinExistence type="predicted"/>
<reference evidence="2" key="1">
    <citation type="journal article" date="2007" name="Plant Cell">
        <title>Dothideomycete-plant interactions illuminated by genome sequencing and EST analysis of the wheat pathogen Stagonospora nodorum.</title>
        <authorList>
            <person name="Hane J.K."/>
            <person name="Lowe R.G."/>
            <person name="Solomon P.S."/>
            <person name="Tan K.C."/>
            <person name="Schoch C.L."/>
            <person name="Spatafora J.W."/>
            <person name="Crous P.W."/>
            <person name="Kodira C."/>
            <person name="Birren B.W."/>
            <person name="Galagan J.E."/>
            <person name="Torriani S.F."/>
            <person name="McDonald B.A."/>
            <person name="Oliver R.P."/>
        </authorList>
    </citation>
    <scope>NUCLEOTIDE SEQUENCE [LARGE SCALE GENOMIC DNA]</scope>
    <source>
        <strain evidence="2">SN15 / ATCC MYA-4574 / FGSC 10173</strain>
    </source>
</reference>
<dbReference type="VEuPathDB" id="FungiDB:JI435_119080"/>
<evidence type="ECO:0000313" key="1">
    <source>
        <dbReference type="EMBL" id="EAT80952.2"/>
    </source>
</evidence>
<organism evidence="1 2">
    <name type="scientific">Phaeosphaeria nodorum (strain SN15 / ATCC MYA-4574 / FGSC 10173)</name>
    <name type="common">Glume blotch fungus</name>
    <name type="synonym">Parastagonospora nodorum</name>
    <dbReference type="NCBI Taxonomy" id="321614"/>
    <lineage>
        <taxon>Eukaryota</taxon>
        <taxon>Fungi</taxon>
        <taxon>Dikarya</taxon>
        <taxon>Ascomycota</taxon>
        <taxon>Pezizomycotina</taxon>
        <taxon>Dothideomycetes</taxon>
        <taxon>Pleosporomycetidae</taxon>
        <taxon>Pleosporales</taxon>
        <taxon>Pleosporineae</taxon>
        <taxon>Phaeosphaeriaceae</taxon>
        <taxon>Parastagonospora</taxon>
    </lineage>
</organism>
<protein>
    <submittedName>
        <fullName evidence="1">Uncharacterized protein</fullName>
    </submittedName>
</protein>